<dbReference type="InterPro" id="IPR025098">
    <property type="entry name" value="DUF4013"/>
</dbReference>
<feature type="transmembrane region" description="Helical" evidence="1">
    <location>
        <begin position="72"/>
        <end position="96"/>
    </location>
</feature>
<dbReference type="EMBL" id="JBHSDS010000007">
    <property type="protein sequence ID" value="MFC4359052.1"/>
    <property type="molecule type" value="Genomic_DNA"/>
</dbReference>
<organism evidence="2 3">
    <name type="scientific">Halobium salinum</name>
    <dbReference type="NCBI Taxonomy" id="1364940"/>
    <lineage>
        <taxon>Archaea</taxon>
        <taxon>Methanobacteriati</taxon>
        <taxon>Methanobacteriota</taxon>
        <taxon>Stenosarchaea group</taxon>
        <taxon>Halobacteria</taxon>
        <taxon>Halobacteriales</taxon>
        <taxon>Haloferacaceae</taxon>
        <taxon>Halobium</taxon>
    </lineage>
</organism>
<feature type="transmembrane region" description="Helical" evidence="1">
    <location>
        <begin position="20"/>
        <end position="42"/>
    </location>
</feature>
<reference evidence="2 3" key="1">
    <citation type="journal article" date="2019" name="Int. J. Syst. Evol. Microbiol.">
        <title>The Global Catalogue of Microorganisms (GCM) 10K type strain sequencing project: providing services to taxonomists for standard genome sequencing and annotation.</title>
        <authorList>
            <consortium name="The Broad Institute Genomics Platform"/>
            <consortium name="The Broad Institute Genome Sequencing Center for Infectious Disease"/>
            <person name="Wu L."/>
            <person name="Ma J."/>
        </authorList>
    </citation>
    <scope>NUCLEOTIDE SEQUENCE [LARGE SCALE GENOMIC DNA]</scope>
    <source>
        <strain evidence="2 3">CGMCC 1.12553</strain>
    </source>
</reference>
<keyword evidence="1" id="KW-0472">Membrane</keyword>
<evidence type="ECO:0000313" key="3">
    <source>
        <dbReference type="Proteomes" id="UP001595921"/>
    </source>
</evidence>
<gene>
    <name evidence="2" type="ORF">ACFO0N_13970</name>
</gene>
<feature type="transmembrane region" description="Helical" evidence="1">
    <location>
        <begin position="167"/>
        <end position="189"/>
    </location>
</feature>
<evidence type="ECO:0000313" key="2">
    <source>
        <dbReference type="EMBL" id="MFC4359052.1"/>
    </source>
</evidence>
<accession>A0ABD5PEF5</accession>
<keyword evidence="1" id="KW-0812">Transmembrane</keyword>
<dbReference type="Pfam" id="PF13197">
    <property type="entry name" value="DUF4013"/>
    <property type="match status" value="1"/>
</dbReference>
<comment type="caution">
    <text evidence="2">The sequence shown here is derived from an EMBL/GenBank/DDBJ whole genome shotgun (WGS) entry which is preliminary data.</text>
</comment>
<keyword evidence="1" id="KW-1133">Transmembrane helix</keyword>
<proteinExistence type="predicted"/>
<dbReference type="AlphaFoldDB" id="A0ABD5PEF5"/>
<dbReference type="RefSeq" id="WP_267620121.1">
    <property type="nucleotide sequence ID" value="NZ_JAODIW010000004.1"/>
</dbReference>
<name>A0ABD5PEF5_9EURY</name>
<feature type="transmembrane region" description="Helical" evidence="1">
    <location>
        <begin position="195"/>
        <end position="216"/>
    </location>
</feature>
<evidence type="ECO:0000256" key="1">
    <source>
        <dbReference type="SAM" id="Phobius"/>
    </source>
</evidence>
<feature type="transmembrane region" description="Helical" evidence="1">
    <location>
        <begin position="108"/>
        <end position="135"/>
    </location>
</feature>
<sequence>MIENSLNYLRNGDDWVKTLLIGGVLGLLGVLIVPTFIVYGYLMRVLRATMRGEERVPEFDDWGDMTVDGLKAFVITLVYGIVPAILGTVFIGFGVLTLFTGGSTDSGILAGLGTAGVLFGVLLTLVLSLVAAYFIPAALANYGETGRIGSGFAFGELRPVLTSTKYLTAWAYAIAIAIGASVLVGIVSITGVGAIVAPFVSFYVGVAAAYIFGTTWGELHPVQLRDDAPGQQPAV</sequence>
<protein>
    <submittedName>
        <fullName evidence="2">DUF4013 domain-containing protein</fullName>
    </submittedName>
</protein>
<keyword evidence="3" id="KW-1185">Reference proteome</keyword>
<dbReference type="Proteomes" id="UP001595921">
    <property type="component" value="Unassembled WGS sequence"/>
</dbReference>